<evidence type="ECO:0000313" key="3">
    <source>
        <dbReference type="EMBL" id="MCR9016613.1"/>
    </source>
</evidence>
<dbReference type="AlphaFoldDB" id="A0A9X2P5X6"/>
<dbReference type="PANTHER" id="PTHR43739">
    <property type="entry name" value="XYLOGLUCANASE (EUROFUNG)"/>
    <property type="match status" value="1"/>
</dbReference>
<dbReference type="InterPro" id="IPR052025">
    <property type="entry name" value="Xyloglucanase_GH74"/>
</dbReference>
<proteinExistence type="predicted"/>
<dbReference type="Gene3D" id="2.130.10.10">
    <property type="entry name" value="YVTN repeat-like/Quinoprotein amine dehydrogenase"/>
    <property type="match status" value="3"/>
</dbReference>
<evidence type="ECO:0000313" key="4">
    <source>
        <dbReference type="Proteomes" id="UP001142175"/>
    </source>
</evidence>
<evidence type="ECO:0000259" key="2">
    <source>
        <dbReference type="Pfam" id="PF15902"/>
    </source>
</evidence>
<protein>
    <recommendedName>
        <fullName evidence="2">Sortilin N-terminal domain-containing protein</fullName>
    </recommendedName>
</protein>
<dbReference type="CDD" id="cd15482">
    <property type="entry name" value="Sialidase_non-viral"/>
    <property type="match status" value="1"/>
</dbReference>
<reference evidence="3" key="1">
    <citation type="submission" date="2022-08" db="EMBL/GenBank/DDBJ databases">
        <authorList>
            <person name="Zhang D."/>
        </authorList>
    </citation>
    <scope>NUCLEOTIDE SEQUENCE</scope>
    <source>
        <strain evidence="3">XJ19-11</strain>
    </source>
</reference>
<dbReference type="InterPro" id="IPR031778">
    <property type="entry name" value="Sortilin_N"/>
</dbReference>
<accession>A0A9X2P5X6</accession>
<comment type="caution">
    <text evidence="3">The sequence shown here is derived from an EMBL/GenBank/DDBJ whole genome shotgun (WGS) entry which is preliminary data.</text>
</comment>
<name>A0A9X2P5X6_9BACT</name>
<organism evidence="3 4">
    <name type="scientific">Aquiflexum gelatinilyticum</name>
    <dbReference type="NCBI Taxonomy" id="2961943"/>
    <lineage>
        <taxon>Bacteria</taxon>
        <taxon>Pseudomonadati</taxon>
        <taxon>Bacteroidota</taxon>
        <taxon>Cytophagia</taxon>
        <taxon>Cytophagales</taxon>
        <taxon>Cyclobacteriaceae</taxon>
        <taxon>Aquiflexum</taxon>
    </lineage>
</organism>
<dbReference type="PROSITE" id="PS51257">
    <property type="entry name" value="PROKAR_LIPOPROTEIN"/>
    <property type="match status" value="1"/>
</dbReference>
<dbReference type="GO" id="GO:0010411">
    <property type="term" value="P:xyloglucan metabolic process"/>
    <property type="evidence" value="ECO:0007669"/>
    <property type="project" value="TreeGrafter"/>
</dbReference>
<dbReference type="SUPFAM" id="SSF110296">
    <property type="entry name" value="Oligoxyloglucan reducing end-specific cellobiohydrolase"/>
    <property type="match status" value="2"/>
</dbReference>
<dbReference type="Pfam" id="PF15902">
    <property type="entry name" value="Sortilin-Vps10"/>
    <property type="match status" value="1"/>
</dbReference>
<gene>
    <name evidence="3" type="ORF">NU887_16350</name>
</gene>
<dbReference type="Proteomes" id="UP001142175">
    <property type="component" value="Unassembled WGS sequence"/>
</dbReference>
<dbReference type="PANTHER" id="PTHR43739:SF5">
    <property type="entry name" value="EXO-ALPHA-SIALIDASE"/>
    <property type="match status" value="1"/>
</dbReference>
<keyword evidence="4" id="KW-1185">Reference proteome</keyword>
<evidence type="ECO:0000256" key="1">
    <source>
        <dbReference type="ARBA" id="ARBA00022737"/>
    </source>
</evidence>
<dbReference type="InterPro" id="IPR015943">
    <property type="entry name" value="WD40/YVTN_repeat-like_dom_sf"/>
</dbReference>
<keyword evidence="1" id="KW-0677">Repeat</keyword>
<dbReference type="RefSeq" id="WP_258424462.1">
    <property type="nucleotide sequence ID" value="NZ_JANSUY010000017.1"/>
</dbReference>
<dbReference type="EMBL" id="JANSUY010000017">
    <property type="protein sequence ID" value="MCR9016613.1"/>
    <property type="molecule type" value="Genomic_DNA"/>
</dbReference>
<feature type="domain" description="Sortilin N-terminal" evidence="2">
    <location>
        <begin position="554"/>
        <end position="670"/>
    </location>
</feature>
<sequence length="887" mass="99406">MKYINNLKRNSAFAIALVACFMLFFFSSNKLFAQQPFSPLEASFQDYKKMKEETSFKLEWISLGPTVNSARADIVQVDHTNPATMYAGFGSGGLWKTTNHGLSWNSVFEERSSLGIGDVELAPSDPNIIYLGTGENLKKPRNFTLPGTGMYRSDDAGLTWNKIGLEDSWSIAEIEIHPTNPDIVFVCVLGHLWSKNPNRGLYRTMNGGKTWEHVLYKDEMTGANEVVISPTNPQIMYSSLWEVYPGISGKNSGIYKSIDGGTTWTQCTNGLPSGPKTGRIGLAVSSTNPDKAYALIDNLNNETEHAAELYKTTDGGLNWTKTHSEPFQIFSVIGWYFTDVYVNPKNDEEVFCLGVRLAHSLDGGKTFSFIGGQVTRMTPSLAQGLHLDQCELWINPTNPNHLALGNDGGYYVSYDKGLSWIHYNNIPTGEFYDITIDQSDFTIYGGTQDDATVSGPAKELNTKFPDPWKYVWIDAWDGGDGCVTQIDPEDKSIIYYSRQHGDAMRLDKSKDVAVSIRPTLPKEMKDTLVFNYMTPYFLSAYDSKTLYHGGNFMLKSTDRGDTWKVISPNLSNSSKKEKKSFATGAIVESPLQKGLLYAGTDNGAFWVSKNDGESWEEHSKGIANNYIRSISPSNHKVQRVYMAMTGINYDDLKSYLYASEDFGMTWKTIAAGLPYEPINVVKEDPSNENILYAGTVRGVYVSIDRGKNWSYLGTNMPATAVADLEIYLPTMDLVVGTHGRGIYKTSLLPIQKIVSENLPEDKDHFFEIGKTARPWFNSSHGEPDYRTVEKATFSFWLSQSKSVTISVVDLSNTEIWKTNLTGFKGFNQYRWDLIVKKETSDNPYFIHYDQFIKAGVYKVIITSGEGHLEQNLEIIDGKSPYIVRDNF</sequence>